<dbReference type="GO" id="GO:0030686">
    <property type="term" value="C:90S preribosome"/>
    <property type="evidence" value="ECO:0007669"/>
    <property type="project" value="TreeGrafter"/>
</dbReference>
<name>A0A6B2KY19_9EUKA</name>
<feature type="domain" description="U3 small nucleolar RNA-associated protein 20 C-terminal" evidence="2">
    <location>
        <begin position="444"/>
        <end position="783"/>
    </location>
</feature>
<accession>A0A6B2KY19</accession>
<dbReference type="GO" id="GO:0032040">
    <property type="term" value="C:small-subunit processome"/>
    <property type="evidence" value="ECO:0007669"/>
    <property type="project" value="TreeGrafter"/>
</dbReference>
<evidence type="ECO:0008006" key="4">
    <source>
        <dbReference type="Google" id="ProtNLM"/>
    </source>
</evidence>
<dbReference type="InterPro" id="IPR011989">
    <property type="entry name" value="ARM-like"/>
</dbReference>
<proteinExistence type="predicted"/>
<dbReference type="PANTHER" id="PTHR17695:SF11">
    <property type="entry name" value="SMALL SUBUNIT PROCESSOME COMPONENT 20 HOMOLOG"/>
    <property type="match status" value="1"/>
</dbReference>
<reference evidence="3" key="1">
    <citation type="journal article" date="2020" name="J. Eukaryot. Microbiol.">
        <title>De novo Sequencing, Assembly and Annotation of the Transcriptome for the Free-Living Testate Amoeba Arcella intermedia.</title>
        <authorList>
            <person name="Ribeiro G.M."/>
            <person name="Porfirio-Sousa A.L."/>
            <person name="Maurer-Alcala X.X."/>
            <person name="Katz L.A."/>
            <person name="Lahr D.J.G."/>
        </authorList>
    </citation>
    <scope>NUCLEOTIDE SEQUENCE</scope>
</reference>
<feature type="domain" description="U3 small nucleolar RNA-associated protein 20" evidence="1">
    <location>
        <begin position="1"/>
        <end position="81"/>
    </location>
</feature>
<evidence type="ECO:0000313" key="3">
    <source>
        <dbReference type="EMBL" id="NDV29582.1"/>
    </source>
</evidence>
<dbReference type="AlphaFoldDB" id="A0A6B2KY19"/>
<evidence type="ECO:0000259" key="1">
    <source>
        <dbReference type="Pfam" id="PF20416"/>
    </source>
</evidence>
<evidence type="ECO:0000259" key="2">
    <source>
        <dbReference type="Pfam" id="PF23099"/>
    </source>
</evidence>
<dbReference type="SUPFAM" id="SSF48371">
    <property type="entry name" value="ARM repeat"/>
    <property type="match status" value="1"/>
</dbReference>
<dbReference type="InterPro" id="IPR016024">
    <property type="entry name" value="ARM-type_fold"/>
</dbReference>
<dbReference type="InterPro" id="IPR046523">
    <property type="entry name" value="UTP20_dom"/>
</dbReference>
<dbReference type="Gene3D" id="1.25.10.10">
    <property type="entry name" value="Leucine-rich Repeat Variant"/>
    <property type="match status" value="1"/>
</dbReference>
<sequence>MKETKKNRAFETFKLIAQMIDMGQIPSLESLLQPLVEKTTQITDSKTVDNIIKVFAHVQNGLKQNRSCDVATTLPFFTKLITDHLIAKPEQEKQQEVEKKLQAEREFNRPHKKNDSLIIPPQPRQTKAVQVSNIKKASNNHIIVAFGLDLVNGFLRNNVLKKKNEEHYALLKPIADILSLCLEQQSDNVIVVSLKIISVLYEWPEFSNLSSAEELLRKSFDFLQATNHSSPITAASFKAIATILRSKKNECRLSPQNLVFLLNHILSNLEDLENHQGQSVVFTVLKAILESGTLHPMVYDVMDRLGKFILQSFKPVVRENSRMLFVYFLINYPLGEKRLQQHLDFIMTNLNYYNSESRETLLSLLNDIFMKFPSEVLDTRAEYFFLPLVLSLVNDEDPKCRALVGNVIKTLFTSLSILKCTSLFDILISFLQKSSSIDAVQLGALQVFGMVLDVERLKMEKYLPTFLPYVKRFLLSDEIDISNTQLKEPWLIIYTSVIVLEKIMKAFPKMIINKELEELWEMILKKRYLLHEHTWIRLATARLFGTYFSIRINTVPLTDKSNDWFTQPGTIFKIAKQSCSQIESEFLNKELGTQITKNLIYLEGCLIKFPQFSPKIENFENEITKPQKEPKKQTEGLPPSQWILRRLTYMAKRMISTKEAGVHCIFQWIGVMTNNLPEDILKQYLLPMLFPLYVYSEMVITEETPSDIVENNKIAKEIMNYMKEKVGTPEFVQHYEQVMSKIIKKRVSRKQKVALEAVINPEAAARNKIKKNLAKKESKKRKFMQNHVPMKEPIKVRKLDVSDKVKRIGLLDGMGKEF</sequence>
<protein>
    <recommendedName>
        <fullName evidence="4">Ribosomal RNA-processing protein 12-like conserved domain-containing protein</fullName>
    </recommendedName>
</protein>
<dbReference type="InterPro" id="IPR057525">
    <property type="entry name" value="UTP20_C"/>
</dbReference>
<dbReference type="InterPro" id="IPR052575">
    <property type="entry name" value="SSU_processome_comp_20"/>
</dbReference>
<dbReference type="EMBL" id="GIBP01000613">
    <property type="protein sequence ID" value="NDV29582.1"/>
    <property type="molecule type" value="Transcribed_RNA"/>
</dbReference>
<dbReference type="PANTHER" id="PTHR17695">
    <property type="entry name" value="SMALL SUBUNIT PROCESSOME COMPONENT 20 HOMOLOG"/>
    <property type="match status" value="1"/>
</dbReference>
<organism evidence="3">
    <name type="scientific">Arcella intermedia</name>
    <dbReference type="NCBI Taxonomy" id="1963864"/>
    <lineage>
        <taxon>Eukaryota</taxon>
        <taxon>Amoebozoa</taxon>
        <taxon>Tubulinea</taxon>
        <taxon>Elardia</taxon>
        <taxon>Arcellinida</taxon>
        <taxon>Sphaerothecina</taxon>
        <taxon>Arcellidae</taxon>
        <taxon>Arcella</taxon>
    </lineage>
</organism>
<dbReference type="Pfam" id="PF23099">
    <property type="entry name" value="UTP20_C"/>
    <property type="match status" value="1"/>
</dbReference>
<dbReference type="Pfam" id="PF20416">
    <property type="entry name" value="UTP20"/>
    <property type="match status" value="1"/>
</dbReference>